<dbReference type="OrthoDB" id="1434089at2"/>
<dbReference type="InterPro" id="IPR045390">
    <property type="entry name" value="ABC-3C_MC3"/>
</dbReference>
<evidence type="ECO:0000313" key="2">
    <source>
        <dbReference type="Proteomes" id="UP000256884"/>
    </source>
</evidence>
<protein>
    <submittedName>
        <fullName evidence="1">Uncharacterized protein</fullName>
    </submittedName>
</protein>
<dbReference type="Pfam" id="PF20131">
    <property type="entry name" value="MC3"/>
    <property type="match status" value="1"/>
</dbReference>
<reference evidence="1 2" key="1">
    <citation type="submission" date="2018-08" db="EMBL/GenBank/DDBJ databases">
        <title>Genomic Encyclopedia of Type Strains, Phase IV (KMG-IV): sequencing the most valuable type-strain genomes for metagenomic binning, comparative biology and taxonomic classification.</title>
        <authorList>
            <person name="Goeker M."/>
        </authorList>
    </citation>
    <scope>NUCLEOTIDE SEQUENCE [LARGE SCALE GENOMIC DNA]</scope>
    <source>
        <strain evidence="1 2">DSM 18841</strain>
    </source>
</reference>
<dbReference type="AlphaFoldDB" id="A0A3E0IB64"/>
<evidence type="ECO:0000313" key="1">
    <source>
        <dbReference type="EMBL" id="REH55976.1"/>
    </source>
</evidence>
<dbReference type="RefSeq" id="WP_115899327.1">
    <property type="nucleotide sequence ID" value="NZ_QUNS01000001.1"/>
</dbReference>
<comment type="caution">
    <text evidence="1">The sequence shown here is derived from an EMBL/GenBank/DDBJ whole genome shotgun (WGS) entry which is preliminary data.</text>
</comment>
<organism evidence="1 2">
    <name type="scientific">Tenacibaculum gallaicum</name>
    <dbReference type="NCBI Taxonomy" id="561505"/>
    <lineage>
        <taxon>Bacteria</taxon>
        <taxon>Pseudomonadati</taxon>
        <taxon>Bacteroidota</taxon>
        <taxon>Flavobacteriia</taxon>
        <taxon>Flavobacteriales</taxon>
        <taxon>Flavobacteriaceae</taxon>
        <taxon>Tenacibaculum</taxon>
    </lineage>
</organism>
<accession>A0A3E0IB64</accession>
<proteinExistence type="predicted"/>
<sequence>MKASDIERLIFSPFHTSKILHYFLSGAKSVNSKCIKTELVYLLLPFIYNNPIQSKLKNLNTNSKFNAFIVNTDFDIFISSLNQRINDYRKTTNTAIIILANEIDLDINEFLIPNTEIHYKEEKDNYLKPIYKAAYNLGVILGKEQYLSVFKKLRITEI</sequence>
<gene>
    <name evidence="1" type="ORF">C7448_1013</name>
</gene>
<dbReference type="Proteomes" id="UP000256884">
    <property type="component" value="Unassembled WGS sequence"/>
</dbReference>
<name>A0A3E0IB64_9FLAO</name>
<keyword evidence="2" id="KW-1185">Reference proteome</keyword>
<dbReference type="EMBL" id="QUNS01000001">
    <property type="protein sequence ID" value="REH55976.1"/>
    <property type="molecule type" value="Genomic_DNA"/>
</dbReference>